<proteinExistence type="predicted"/>
<dbReference type="EMBL" id="BSYJ01000002">
    <property type="protein sequence ID" value="GMG86475.1"/>
    <property type="molecule type" value="Genomic_DNA"/>
</dbReference>
<evidence type="ECO:0000313" key="4">
    <source>
        <dbReference type="Proteomes" id="UP001224392"/>
    </source>
</evidence>
<organism evidence="3 4">
    <name type="scientific">Biformimicrobium ophioploci</name>
    <dbReference type="NCBI Taxonomy" id="3036711"/>
    <lineage>
        <taxon>Bacteria</taxon>
        <taxon>Pseudomonadati</taxon>
        <taxon>Pseudomonadota</taxon>
        <taxon>Gammaproteobacteria</taxon>
        <taxon>Cellvibrionales</taxon>
        <taxon>Microbulbiferaceae</taxon>
        <taxon>Biformimicrobium</taxon>
    </lineage>
</organism>
<evidence type="ECO:0000259" key="2">
    <source>
        <dbReference type="Pfam" id="PF00487"/>
    </source>
</evidence>
<sequence>MVSPGTHDGDSQRPISRQALQPLLQRSNTRAVSILLGNWALVVGPMALLAWQPSPLTFVLALVLVAGRQLGLAILMHECAHGVFFESRAQNRNLGRWLCAAPILTDLDAYRAYHLEHHRKAGTDGDPDYPNYRYFPVSRASLRRKITRDLLGITGIKNLYGVILMYGGVLDYDLSYKPKDRHRVSAAQFVRNLLGNLYRPLVLHGIAMALLALSDLLWLYGVWWLAFLTLFSVFSRLRNAAEHGAVPDLLDADPRKHTRTVLPRWWERLTVAPNFVNFHLEHHLLPSVPCYRLAALHRKLADSGYLENVRVPDGYAAVIRELVNGQASPAH</sequence>
<feature type="transmembrane region" description="Helical" evidence="1">
    <location>
        <begin position="150"/>
        <end position="169"/>
    </location>
</feature>
<protein>
    <submittedName>
        <fullName evidence="3">Fatty acid desaturase family protein</fullName>
    </submittedName>
</protein>
<feature type="domain" description="Fatty acid desaturase" evidence="2">
    <location>
        <begin position="54"/>
        <end position="302"/>
    </location>
</feature>
<feature type="transmembrane region" description="Helical" evidence="1">
    <location>
        <begin position="201"/>
        <end position="234"/>
    </location>
</feature>
<dbReference type="PANTHER" id="PTHR12879">
    <property type="entry name" value="SPHINGOLIPID DELTA 4 DESATURASE/C-4 HYDROXYLASE PROTEIN DES2"/>
    <property type="match status" value="1"/>
</dbReference>
<dbReference type="RefSeq" id="WP_285763001.1">
    <property type="nucleotide sequence ID" value="NZ_BSYJ01000002.1"/>
</dbReference>
<evidence type="ECO:0000313" key="3">
    <source>
        <dbReference type="EMBL" id="GMG86475.1"/>
    </source>
</evidence>
<dbReference type="InterPro" id="IPR005804">
    <property type="entry name" value="FA_desaturase_dom"/>
</dbReference>
<keyword evidence="1" id="KW-0472">Membrane</keyword>
<name>A0ABQ6LWJ7_9GAMM</name>
<keyword evidence="4" id="KW-1185">Reference proteome</keyword>
<keyword evidence="1" id="KW-1133">Transmembrane helix</keyword>
<accession>A0ABQ6LWJ7</accession>
<dbReference type="PANTHER" id="PTHR12879:SF8">
    <property type="entry name" value="SPHINGOLIPID DELTA(4)-DESATURASE DES1"/>
    <property type="match status" value="1"/>
</dbReference>
<dbReference type="Pfam" id="PF00487">
    <property type="entry name" value="FA_desaturase"/>
    <property type="match status" value="1"/>
</dbReference>
<keyword evidence="1" id="KW-0812">Transmembrane</keyword>
<comment type="caution">
    <text evidence="3">The sequence shown here is derived from an EMBL/GenBank/DDBJ whole genome shotgun (WGS) entry which is preliminary data.</text>
</comment>
<reference evidence="3 4" key="1">
    <citation type="submission" date="2023-04" db="EMBL/GenBank/DDBJ databases">
        <title>Marinobulbifer ophiurae gen. nov., sp. Nov., isolate from tissue of brittle star Ophioplocus japonicus.</title>
        <authorList>
            <person name="Kawano K."/>
            <person name="Sawayama S."/>
            <person name="Nakagawa S."/>
        </authorList>
    </citation>
    <scope>NUCLEOTIDE SEQUENCE [LARGE SCALE GENOMIC DNA]</scope>
    <source>
        <strain evidence="3 4">NKW57</strain>
    </source>
</reference>
<dbReference type="CDD" id="cd03510">
    <property type="entry name" value="Rhizobitoxine-FADS-like"/>
    <property type="match status" value="1"/>
</dbReference>
<evidence type="ECO:0000256" key="1">
    <source>
        <dbReference type="SAM" id="Phobius"/>
    </source>
</evidence>
<dbReference type="Proteomes" id="UP001224392">
    <property type="component" value="Unassembled WGS sequence"/>
</dbReference>
<gene>
    <name evidence="3" type="ORF">MNKW57_07960</name>
</gene>